<dbReference type="GO" id="GO:0003700">
    <property type="term" value="F:DNA-binding transcription factor activity"/>
    <property type="evidence" value="ECO:0007669"/>
    <property type="project" value="InterPro"/>
</dbReference>
<dbReference type="PANTHER" id="PTHR33154:SF15">
    <property type="entry name" value="REGULATORY PROTEIN ARSR"/>
    <property type="match status" value="1"/>
</dbReference>
<organism evidence="5 6">
    <name type="scientific">Catenuloplanes indicus</name>
    <dbReference type="NCBI Taxonomy" id="137267"/>
    <lineage>
        <taxon>Bacteria</taxon>
        <taxon>Bacillati</taxon>
        <taxon>Actinomycetota</taxon>
        <taxon>Actinomycetes</taxon>
        <taxon>Micromonosporales</taxon>
        <taxon>Micromonosporaceae</taxon>
        <taxon>Catenuloplanes</taxon>
    </lineage>
</organism>
<evidence type="ECO:0000313" key="5">
    <source>
        <dbReference type="EMBL" id="MDQ0365856.1"/>
    </source>
</evidence>
<evidence type="ECO:0000256" key="2">
    <source>
        <dbReference type="ARBA" id="ARBA00023125"/>
    </source>
</evidence>
<keyword evidence="2 5" id="KW-0238">DNA-binding</keyword>
<evidence type="ECO:0000259" key="4">
    <source>
        <dbReference type="SMART" id="SM00418"/>
    </source>
</evidence>
<dbReference type="Gene3D" id="1.10.10.10">
    <property type="entry name" value="Winged helix-like DNA-binding domain superfamily/Winged helix DNA-binding domain"/>
    <property type="match status" value="1"/>
</dbReference>
<evidence type="ECO:0000313" key="6">
    <source>
        <dbReference type="Proteomes" id="UP001240236"/>
    </source>
</evidence>
<reference evidence="5 6" key="1">
    <citation type="submission" date="2023-07" db="EMBL/GenBank/DDBJ databases">
        <title>Sequencing the genomes of 1000 actinobacteria strains.</title>
        <authorList>
            <person name="Klenk H.-P."/>
        </authorList>
    </citation>
    <scope>NUCLEOTIDE SEQUENCE [LARGE SCALE GENOMIC DNA]</scope>
    <source>
        <strain evidence="5 6">DSM 44709</strain>
    </source>
</reference>
<keyword evidence="6" id="KW-1185">Reference proteome</keyword>
<proteinExistence type="predicted"/>
<feature type="domain" description="HTH arsR-type" evidence="4">
    <location>
        <begin position="13"/>
        <end position="108"/>
    </location>
</feature>
<evidence type="ECO:0000256" key="3">
    <source>
        <dbReference type="ARBA" id="ARBA00023163"/>
    </source>
</evidence>
<name>A0AAE3VXV7_9ACTN</name>
<dbReference type="CDD" id="cd00090">
    <property type="entry name" value="HTH_ARSR"/>
    <property type="match status" value="1"/>
</dbReference>
<keyword evidence="1" id="KW-0805">Transcription regulation</keyword>
<accession>A0AAE3VXV7</accession>
<dbReference type="InterPro" id="IPR011991">
    <property type="entry name" value="ArsR-like_HTH"/>
</dbReference>
<dbReference type="Proteomes" id="UP001240236">
    <property type="component" value="Unassembled WGS sequence"/>
</dbReference>
<evidence type="ECO:0000256" key="1">
    <source>
        <dbReference type="ARBA" id="ARBA00023015"/>
    </source>
</evidence>
<sequence length="193" mass="21691">MTIDGVRRIDDPRVLAALSHPLRRRLMDVLKVDGPATASVLASATDQAVGNVSHHLKVLRECGLIEEAPELAKDRRERWWRLVSRGLRWSTSDFTDDPAAEAVAEAALSMNLDYHVSRVRAWYAAGDEERAHWGEAPFSGDQWLRLTPAELAELEADLLAVIERWRTREIPDDGAERRPVYVFAHGVPGRPGR</sequence>
<dbReference type="PANTHER" id="PTHR33154">
    <property type="entry name" value="TRANSCRIPTIONAL REGULATOR, ARSR FAMILY"/>
    <property type="match status" value="1"/>
</dbReference>
<dbReference type="GO" id="GO:0003677">
    <property type="term" value="F:DNA binding"/>
    <property type="evidence" value="ECO:0007669"/>
    <property type="project" value="UniProtKB-KW"/>
</dbReference>
<dbReference type="RefSeq" id="WP_307238748.1">
    <property type="nucleotide sequence ID" value="NZ_JAUSUZ010000001.1"/>
</dbReference>
<dbReference type="SMART" id="SM00418">
    <property type="entry name" value="HTH_ARSR"/>
    <property type="match status" value="1"/>
</dbReference>
<dbReference type="InterPro" id="IPR051081">
    <property type="entry name" value="HTH_MetalResp_TranReg"/>
</dbReference>
<keyword evidence="3" id="KW-0804">Transcription</keyword>
<dbReference type="SUPFAM" id="SSF46785">
    <property type="entry name" value="Winged helix' DNA-binding domain"/>
    <property type="match status" value="1"/>
</dbReference>
<dbReference type="InterPro" id="IPR001845">
    <property type="entry name" value="HTH_ArsR_DNA-bd_dom"/>
</dbReference>
<dbReference type="Pfam" id="PF12840">
    <property type="entry name" value="HTH_20"/>
    <property type="match status" value="1"/>
</dbReference>
<dbReference type="AlphaFoldDB" id="A0AAE3VXV7"/>
<protein>
    <submittedName>
        <fullName evidence="5">DNA-binding transcriptional ArsR family regulator</fullName>
    </submittedName>
</protein>
<dbReference type="InterPro" id="IPR036390">
    <property type="entry name" value="WH_DNA-bd_sf"/>
</dbReference>
<gene>
    <name evidence="5" type="ORF">J2S42_002525</name>
</gene>
<comment type="caution">
    <text evidence="5">The sequence shown here is derived from an EMBL/GenBank/DDBJ whole genome shotgun (WGS) entry which is preliminary data.</text>
</comment>
<dbReference type="InterPro" id="IPR036388">
    <property type="entry name" value="WH-like_DNA-bd_sf"/>
</dbReference>
<dbReference type="EMBL" id="JAUSUZ010000001">
    <property type="protein sequence ID" value="MDQ0365856.1"/>
    <property type="molecule type" value="Genomic_DNA"/>
</dbReference>